<dbReference type="SUPFAM" id="SSF46785">
    <property type="entry name" value="Winged helix' DNA-binding domain"/>
    <property type="match status" value="1"/>
</dbReference>
<keyword evidence="10" id="KW-0804">Transcription</keyword>
<keyword evidence="14" id="KW-1185">Reference proteome</keyword>
<keyword evidence="8" id="KW-0238">DNA-binding</keyword>
<evidence type="ECO:0000256" key="11">
    <source>
        <dbReference type="ARBA" id="ARBA00023167"/>
    </source>
</evidence>
<dbReference type="SUPFAM" id="SSF53850">
    <property type="entry name" value="Periplasmic binding protein-like II"/>
    <property type="match status" value="1"/>
</dbReference>
<dbReference type="GO" id="GO:0003700">
    <property type="term" value="F:DNA-binding transcription factor activity"/>
    <property type="evidence" value="ECO:0007669"/>
    <property type="project" value="InterPro"/>
</dbReference>
<dbReference type="AlphaFoldDB" id="A0AAW5LCJ2"/>
<proteinExistence type="inferred from homology"/>
<dbReference type="PRINTS" id="PR00039">
    <property type="entry name" value="HTHLYSR"/>
</dbReference>
<dbReference type="PANTHER" id="PTHR30126">
    <property type="entry name" value="HTH-TYPE TRANSCRIPTIONAL REGULATOR"/>
    <property type="match status" value="1"/>
</dbReference>
<keyword evidence="5" id="KW-0678">Repressor</keyword>
<keyword evidence="4" id="KW-0963">Cytoplasm</keyword>
<dbReference type="RefSeq" id="WP_077664528.1">
    <property type="nucleotide sequence ID" value="NZ_JALJCU010000021.1"/>
</dbReference>
<dbReference type="Pfam" id="PF00126">
    <property type="entry name" value="HTH_1"/>
    <property type="match status" value="1"/>
</dbReference>
<dbReference type="GO" id="GO:0005737">
    <property type="term" value="C:cytoplasm"/>
    <property type="evidence" value="ECO:0007669"/>
    <property type="project" value="UniProtKB-SubCell"/>
</dbReference>
<evidence type="ECO:0000256" key="6">
    <source>
        <dbReference type="ARBA" id="ARBA00022605"/>
    </source>
</evidence>
<evidence type="ECO:0000256" key="1">
    <source>
        <dbReference type="ARBA" id="ARBA00004496"/>
    </source>
</evidence>
<organism evidence="13 14">
    <name type="scientific">Rodentibacter pneumotropicus</name>
    <dbReference type="NCBI Taxonomy" id="758"/>
    <lineage>
        <taxon>Bacteria</taxon>
        <taxon>Pseudomonadati</taxon>
        <taxon>Pseudomonadota</taxon>
        <taxon>Gammaproteobacteria</taxon>
        <taxon>Pasteurellales</taxon>
        <taxon>Pasteurellaceae</taxon>
        <taxon>Rodentibacter</taxon>
    </lineage>
</organism>
<evidence type="ECO:0000256" key="10">
    <source>
        <dbReference type="ARBA" id="ARBA00023163"/>
    </source>
</evidence>
<dbReference type="Gene3D" id="3.40.190.10">
    <property type="entry name" value="Periplasmic binding protein-like II"/>
    <property type="match status" value="3"/>
</dbReference>
<evidence type="ECO:0000256" key="5">
    <source>
        <dbReference type="ARBA" id="ARBA00022491"/>
    </source>
</evidence>
<gene>
    <name evidence="13" type="ORF">MUU45_001009</name>
</gene>
<evidence type="ECO:0000313" key="14">
    <source>
        <dbReference type="Proteomes" id="UP001206350"/>
    </source>
</evidence>
<comment type="caution">
    <text evidence="13">The sequence shown here is derived from an EMBL/GenBank/DDBJ whole genome shotgun (WGS) entry which is preliminary data.</text>
</comment>
<accession>A0AAW5LCJ2</accession>
<comment type="similarity">
    <text evidence="2">Belongs to the LysR transcriptional regulatory family.</text>
</comment>
<evidence type="ECO:0000256" key="3">
    <source>
        <dbReference type="ARBA" id="ARBA00019365"/>
    </source>
</evidence>
<keyword evidence="9" id="KW-0010">Activator</keyword>
<protein>
    <recommendedName>
        <fullName evidence="3">HTH-type transcriptional regulator MetR</fullName>
    </recommendedName>
</protein>
<keyword evidence="6" id="KW-0028">Amino-acid biosynthesis</keyword>
<evidence type="ECO:0000256" key="8">
    <source>
        <dbReference type="ARBA" id="ARBA00023125"/>
    </source>
</evidence>
<dbReference type="PROSITE" id="PS50931">
    <property type="entry name" value="HTH_LYSR"/>
    <property type="match status" value="1"/>
</dbReference>
<evidence type="ECO:0000256" key="2">
    <source>
        <dbReference type="ARBA" id="ARBA00009437"/>
    </source>
</evidence>
<evidence type="ECO:0000256" key="7">
    <source>
        <dbReference type="ARBA" id="ARBA00023015"/>
    </source>
</evidence>
<keyword evidence="7" id="KW-0805">Transcription regulation</keyword>
<dbReference type="GO" id="GO:0000976">
    <property type="term" value="F:transcription cis-regulatory region binding"/>
    <property type="evidence" value="ECO:0007669"/>
    <property type="project" value="TreeGrafter"/>
</dbReference>
<dbReference type="InterPro" id="IPR036388">
    <property type="entry name" value="WH-like_DNA-bd_sf"/>
</dbReference>
<evidence type="ECO:0000313" key="13">
    <source>
        <dbReference type="EMBL" id="MCQ9121465.1"/>
    </source>
</evidence>
<keyword evidence="11" id="KW-0486">Methionine biosynthesis</keyword>
<dbReference type="PANTHER" id="PTHR30126:SF25">
    <property type="entry name" value="HTH-TYPE TRANSCRIPTIONAL REGULATOR METR"/>
    <property type="match status" value="1"/>
</dbReference>
<dbReference type="Gene3D" id="1.10.10.10">
    <property type="entry name" value="Winged helix-like DNA-binding domain superfamily/Winged helix DNA-binding domain"/>
    <property type="match status" value="1"/>
</dbReference>
<dbReference type="InterPro" id="IPR005119">
    <property type="entry name" value="LysR_subst-bd"/>
</dbReference>
<reference evidence="13 14" key="1">
    <citation type="journal article" date="2022" name="Microbiol. Spectr.">
        <title>Microbiota of the Pregnant Mouse: Characterization of the Bacterial Communities in the Oral Cavity, Lung, Intestine, and Vagina through Culture and DNA Sequencing.</title>
        <authorList>
            <person name="Greenberg J.M."/>
            <person name="Romero R."/>
            <person name="Winters A.D."/>
            <person name="Galaz J."/>
            <person name="Garcia-Flores V."/>
            <person name="Arenas-Hernandez M."/>
            <person name="Panzer J."/>
            <person name="Shaffer Z."/>
            <person name="Kracht D.J."/>
            <person name="Gomez-Lopez N."/>
            <person name="Theis K.R."/>
        </authorList>
    </citation>
    <scope>NUCLEOTIDE SEQUENCE [LARGE SCALE GENOMIC DNA]</scope>
    <source>
        <strain evidence="13 14">MAC-C1-H1</strain>
    </source>
</reference>
<comment type="subcellular location">
    <subcellularLocation>
        <location evidence="1">Cytoplasm</location>
    </subcellularLocation>
</comment>
<dbReference type="InterPro" id="IPR000847">
    <property type="entry name" value="LysR_HTH_N"/>
</dbReference>
<dbReference type="InterPro" id="IPR037406">
    <property type="entry name" value="MetR_PBP2"/>
</dbReference>
<dbReference type="EMBL" id="JALJCU010000021">
    <property type="protein sequence ID" value="MCQ9121465.1"/>
    <property type="molecule type" value="Genomic_DNA"/>
</dbReference>
<sequence>MKPTFLEFRHLKTLLALKETGSVSLAAKRVYLTQSALSHQIKLIEDHFDLPLFERKSSPLRFTVAGERLIRLASEVMPKIIDAERDLTRIKHGDAGQLRIAVECHTCFDWLMPAMDEFRQHWGLVELDIVSGFHTDPVGLLLSHRADWAIVSEIETNDDVIFKPLFSYEMVGICSKEHPLAAKEIWQAEDFANETWVTYPVPDEMLDLLRKVLKPQGINPTRRTTELTIAMIQLVASRRGIATVPYWAALPYLEKGYVVARKITQDGLYSNLYAAIRKEDESLAYMEDFYQTVKSQSFSTLPGLSVLELARE</sequence>
<evidence type="ECO:0000259" key="12">
    <source>
        <dbReference type="PROSITE" id="PS50931"/>
    </source>
</evidence>
<feature type="domain" description="HTH lysR-type" evidence="12">
    <location>
        <begin position="6"/>
        <end position="63"/>
    </location>
</feature>
<name>A0AAW5LCJ2_9PAST</name>
<evidence type="ECO:0000256" key="4">
    <source>
        <dbReference type="ARBA" id="ARBA00022490"/>
    </source>
</evidence>
<dbReference type="CDD" id="cd08441">
    <property type="entry name" value="PBP2_MetR"/>
    <property type="match status" value="1"/>
</dbReference>
<dbReference type="Proteomes" id="UP001206350">
    <property type="component" value="Unassembled WGS sequence"/>
</dbReference>
<evidence type="ECO:0000256" key="9">
    <source>
        <dbReference type="ARBA" id="ARBA00023159"/>
    </source>
</evidence>
<dbReference type="GO" id="GO:0009086">
    <property type="term" value="P:methionine biosynthetic process"/>
    <property type="evidence" value="ECO:0007669"/>
    <property type="project" value="UniProtKB-KW"/>
</dbReference>
<dbReference type="InterPro" id="IPR036390">
    <property type="entry name" value="WH_DNA-bd_sf"/>
</dbReference>
<dbReference type="Pfam" id="PF03466">
    <property type="entry name" value="LysR_substrate"/>
    <property type="match status" value="1"/>
</dbReference>